<accession>A0AAD4F506</accession>
<evidence type="ECO:0000313" key="1">
    <source>
        <dbReference type="EMBL" id="KAG7292884.1"/>
    </source>
</evidence>
<reference evidence="1" key="1">
    <citation type="submission" date="2023-02" db="EMBL/GenBank/DDBJ databases">
        <authorList>
            <person name="Palmer J.M."/>
        </authorList>
    </citation>
    <scope>NUCLEOTIDE SEQUENCE</scope>
    <source>
        <strain evidence="1">FW57</strain>
    </source>
</reference>
<proteinExistence type="predicted"/>
<organism evidence="1 2">
    <name type="scientific">Staphylotrichum longicolle</name>
    <dbReference type="NCBI Taxonomy" id="669026"/>
    <lineage>
        <taxon>Eukaryota</taxon>
        <taxon>Fungi</taxon>
        <taxon>Dikarya</taxon>
        <taxon>Ascomycota</taxon>
        <taxon>Pezizomycotina</taxon>
        <taxon>Sordariomycetes</taxon>
        <taxon>Sordariomycetidae</taxon>
        <taxon>Sordariales</taxon>
        <taxon>Chaetomiaceae</taxon>
        <taxon>Staphylotrichum</taxon>
    </lineage>
</organism>
<sequence>MPLSGTIIELLTAENPALDLRRQPSGAVTQSVHYQNLEPDQVLDWPDFTYDNIKAAYGHLFDIGPLHSDAIQDLRGSPGEIEKEAHVDDVVLDWNWRICRHPLKHGAEKIQSDLGVERCDITMRHLGHDSKDPSSDAKAKAPDWCIFLRDRQDPDDEKRIIAVWGDSKCSSKWASDPSRLAARYKANWIWPFRQVLTYCVNNATRYGYILTPEEVVVLRVYEDRVATPAAPWRVQHAAVPWSNSGDGVLTVNLAIWALAMMSLNEGHRPIRNLNMTLPLDVWWEDLPLSEEDTGRRRTKRLRQH</sequence>
<dbReference type="AlphaFoldDB" id="A0AAD4F506"/>
<comment type="caution">
    <text evidence="1">The sequence shown here is derived from an EMBL/GenBank/DDBJ whole genome shotgun (WGS) entry which is preliminary data.</text>
</comment>
<keyword evidence="2" id="KW-1185">Reference proteome</keyword>
<dbReference type="EMBL" id="JAHCVI010000001">
    <property type="protein sequence ID" value="KAG7292884.1"/>
    <property type="molecule type" value="Genomic_DNA"/>
</dbReference>
<dbReference type="Proteomes" id="UP001197093">
    <property type="component" value="Unassembled WGS sequence"/>
</dbReference>
<name>A0AAD4F506_9PEZI</name>
<evidence type="ECO:0000313" key="2">
    <source>
        <dbReference type="Proteomes" id="UP001197093"/>
    </source>
</evidence>
<protein>
    <submittedName>
        <fullName evidence="1">Uncharacterized protein</fullName>
    </submittedName>
</protein>
<gene>
    <name evidence="1" type="ORF">NEMBOFW57_002929</name>
</gene>